<evidence type="ECO:0000256" key="1">
    <source>
        <dbReference type="ARBA" id="ARBA00009437"/>
    </source>
</evidence>
<dbReference type="EMBL" id="JAJHNU010000001">
    <property type="protein sequence ID" value="MDN4120839.1"/>
    <property type="molecule type" value="Genomic_DNA"/>
</dbReference>
<protein>
    <submittedName>
        <fullName evidence="6">LysR family transcriptional regulator</fullName>
    </submittedName>
</protein>
<evidence type="ECO:0000259" key="5">
    <source>
        <dbReference type="PROSITE" id="PS50931"/>
    </source>
</evidence>
<name>A0ABT8EHT4_9BURK</name>
<keyword evidence="7" id="KW-1185">Reference proteome</keyword>
<dbReference type="PANTHER" id="PTHR30537:SF3">
    <property type="entry name" value="TRANSCRIPTIONAL REGULATORY PROTEIN"/>
    <property type="match status" value="1"/>
</dbReference>
<dbReference type="SUPFAM" id="SSF46785">
    <property type="entry name" value="Winged helix' DNA-binding domain"/>
    <property type="match status" value="1"/>
</dbReference>
<feature type="domain" description="HTH lysR-type" evidence="5">
    <location>
        <begin position="1"/>
        <end position="59"/>
    </location>
</feature>
<comment type="similarity">
    <text evidence="1">Belongs to the LysR transcriptional regulatory family.</text>
</comment>
<dbReference type="Proteomes" id="UP001168613">
    <property type="component" value="Unassembled WGS sequence"/>
</dbReference>
<keyword evidence="3" id="KW-0238">DNA-binding</keyword>
<dbReference type="InterPro" id="IPR005119">
    <property type="entry name" value="LysR_subst-bd"/>
</dbReference>
<dbReference type="Pfam" id="PF03466">
    <property type="entry name" value="LysR_substrate"/>
    <property type="match status" value="1"/>
</dbReference>
<proteinExistence type="inferred from homology"/>
<evidence type="ECO:0000313" key="6">
    <source>
        <dbReference type="EMBL" id="MDN4120839.1"/>
    </source>
</evidence>
<reference evidence="6" key="1">
    <citation type="submission" date="2021-11" db="EMBL/GenBank/DDBJ databases">
        <title>Draft genome sequence of Alcaligenes endophyticus type strain CCUG 75668T.</title>
        <authorList>
            <person name="Salva-Serra F."/>
            <person name="Duran R.E."/>
            <person name="Seeger M."/>
            <person name="Moore E.R.B."/>
            <person name="Jaen-Luchoro D."/>
        </authorList>
    </citation>
    <scope>NUCLEOTIDE SEQUENCE</scope>
    <source>
        <strain evidence="6">CCUG 75668</strain>
    </source>
</reference>
<dbReference type="Pfam" id="PF00126">
    <property type="entry name" value="HTH_1"/>
    <property type="match status" value="1"/>
</dbReference>
<dbReference type="InterPro" id="IPR000847">
    <property type="entry name" value="LysR_HTH_N"/>
</dbReference>
<keyword evidence="2" id="KW-0805">Transcription regulation</keyword>
<evidence type="ECO:0000256" key="2">
    <source>
        <dbReference type="ARBA" id="ARBA00023015"/>
    </source>
</evidence>
<dbReference type="InterPro" id="IPR036388">
    <property type="entry name" value="WH-like_DNA-bd_sf"/>
</dbReference>
<evidence type="ECO:0000313" key="7">
    <source>
        <dbReference type="Proteomes" id="UP001168613"/>
    </source>
</evidence>
<dbReference type="Gene3D" id="1.10.10.10">
    <property type="entry name" value="Winged helix-like DNA-binding domain superfamily/Winged helix DNA-binding domain"/>
    <property type="match status" value="1"/>
</dbReference>
<organism evidence="6 7">
    <name type="scientific">Alcaligenes endophyticus</name>
    <dbReference type="NCBI Taxonomy" id="1929088"/>
    <lineage>
        <taxon>Bacteria</taxon>
        <taxon>Pseudomonadati</taxon>
        <taxon>Pseudomonadota</taxon>
        <taxon>Betaproteobacteria</taxon>
        <taxon>Burkholderiales</taxon>
        <taxon>Alcaligenaceae</taxon>
        <taxon>Alcaligenes</taxon>
    </lineage>
</organism>
<dbReference type="SUPFAM" id="SSF53850">
    <property type="entry name" value="Periplasmic binding protein-like II"/>
    <property type="match status" value="1"/>
</dbReference>
<dbReference type="InterPro" id="IPR058163">
    <property type="entry name" value="LysR-type_TF_proteobact-type"/>
</dbReference>
<keyword evidence="4" id="KW-0804">Transcription</keyword>
<comment type="caution">
    <text evidence="6">The sequence shown here is derived from an EMBL/GenBank/DDBJ whole genome shotgun (WGS) entry which is preliminary data.</text>
</comment>
<dbReference type="InterPro" id="IPR036390">
    <property type="entry name" value="WH_DNA-bd_sf"/>
</dbReference>
<evidence type="ECO:0000256" key="3">
    <source>
        <dbReference type="ARBA" id="ARBA00023125"/>
    </source>
</evidence>
<accession>A0ABT8EHT4</accession>
<dbReference type="PROSITE" id="PS50931">
    <property type="entry name" value="HTH_LYSR"/>
    <property type="match status" value="1"/>
</dbReference>
<sequence>MDWDNLRYFMEVARYQRISAAALRLGVQHSTVARRIQALEQTLGLLLFNKSTVSGYTLTAEGLGLFERLEPIESSLHATQEAMSAQAQQISGHLRLACTEGFGTYVLTPLLTQFQSAHPDITLDLLTMPRHISLPRREADIAIALERPERGPYWCTRLCHYELGIYAHRDYLETQGTIDTLDQLEGLPFIAYVDDLLFSESLKYLGEWIRPQDIRLRCTSLITQYHAVLQAKGLAILPYFLARTDPRLQPVLATQVKLTRSFWMYCHEELRHTTRALLLWDFLKTQVQAQHSLLHSQP</sequence>
<dbReference type="Gene3D" id="3.40.190.290">
    <property type="match status" value="1"/>
</dbReference>
<evidence type="ECO:0000256" key="4">
    <source>
        <dbReference type="ARBA" id="ARBA00023163"/>
    </source>
</evidence>
<gene>
    <name evidence="6" type="ORF">LMS43_06035</name>
</gene>
<dbReference type="PANTHER" id="PTHR30537">
    <property type="entry name" value="HTH-TYPE TRANSCRIPTIONAL REGULATOR"/>
    <property type="match status" value="1"/>
</dbReference>